<dbReference type="EMBL" id="KZ305047">
    <property type="protein sequence ID" value="PIA37172.1"/>
    <property type="molecule type" value="Genomic_DNA"/>
</dbReference>
<evidence type="ECO:0000256" key="3">
    <source>
        <dbReference type="SAM" id="Phobius"/>
    </source>
</evidence>
<dbReference type="STRING" id="218851.A0A2G5D0Y2"/>
<feature type="transmembrane region" description="Helical" evidence="3">
    <location>
        <begin position="78"/>
        <end position="100"/>
    </location>
</feature>
<evidence type="ECO:0000313" key="5">
    <source>
        <dbReference type="EMBL" id="PIA37172.1"/>
    </source>
</evidence>
<evidence type="ECO:0000256" key="2">
    <source>
        <dbReference type="PROSITE-ProRule" id="PRU00035"/>
    </source>
</evidence>
<dbReference type="PROSITE" id="PS50014">
    <property type="entry name" value="BROMODOMAIN_2"/>
    <property type="match status" value="1"/>
</dbReference>
<keyword evidence="3" id="KW-1133">Transmembrane helix</keyword>
<organism evidence="5 6">
    <name type="scientific">Aquilegia coerulea</name>
    <name type="common">Rocky mountain columbine</name>
    <dbReference type="NCBI Taxonomy" id="218851"/>
    <lineage>
        <taxon>Eukaryota</taxon>
        <taxon>Viridiplantae</taxon>
        <taxon>Streptophyta</taxon>
        <taxon>Embryophyta</taxon>
        <taxon>Tracheophyta</taxon>
        <taxon>Spermatophyta</taxon>
        <taxon>Magnoliopsida</taxon>
        <taxon>Ranunculales</taxon>
        <taxon>Ranunculaceae</taxon>
        <taxon>Thalictroideae</taxon>
        <taxon>Aquilegia</taxon>
    </lineage>
</organism>
<gene>
    <name evidence="5" type="ORF">AQUCO_03000034v1</name>
</gene>
<dbReference type="OrthoDB" id="21449at2759"/>
<keyword evidence="6" id="KW-1185">Reference proteome</keyword>
<dbReference type="InParanoid" id="A0A2G5D0Y2"/>
<protein>
    <recommendedName>
        <fullName evidence="4">Bromo domain-containing protein</fullName>
    </recommendedName>
</protein>
<dbReference type="SUPFAM" id="SSF47370">
    <property type="entry name" value="Bromodomain"/>
    <property type="match status" value="1"/>
</dbReference>
<keyword evidence="3" id="KW-0812">Transmembrane</keyword>
<reference evidence="5 6" key="1">
    <citation type="submission" date="2017-09" db="EMBL/GenBank/DDBJ databases">
        <title>WGS assembly of Aquilegia coerulea Goldsmith.</title>
        <authorList>
            <person name="Hodges S."/>
            <person name="Kramer E."/>
            <person name="Nordborg M."/>
            <person name="Tomkins J."/>
            <person name="Borevitz J."/>
            <person name="Derieg N."/>
            <person name="Yan J."/>
            <person name="Mihaltcheva S."/>
            <person name="Hayes R.D."/>
            <person name="Rokhsar D."/>
        </authorList>
    </citation>
    <scope>NUCLEOTIDE SEQUENCE [LARGE SCALE GENOMIC DNA]</scope>
    <source>
        <strain evidence="6">cv. Goldsmith</strain>
    </source>
</reference>
<dbReference type="Pfam" id="PF00439">
    <property type="entry name" value="Bromodomain"/>
    <property type="match status" value="1"/>
</dbReference>
<dbReference type="AlphaFoldDB" id="A0A2G5D0Y2"/>
<evidence type="ECO:0000259" key="4">
    <source>
        <dbReference type="PROSITE" id="PS50014"/>
    </source>
</evidence>
<dbReference type="Proteomes" id="UP000230069">
    <property type="component" value="Unassembled WGS sequence"/>
</dbReference>
<evidence type="ECO:0000313" key="6">
    <source>
        <dbReference type="Proteomes" id="UP000230069"/>
    </source>
</evidence>
<keyword evidence="3" id="KW-0472">Membrane</keyword>
<name>A0A2G5D0Y2_AQUCA</name>
<proteinExistence type="predicted"/>
<evidence type="ECO:0000256" key="1">
    <source>
        <dbReference type="ARBA" id="ARBA00023117"/>
    </source>
</evidence>
<dbReference type="InterPro" id="IPR036427">
    <property type="entry name" value="Bromodomain-like_sf"/>
</dbReference>
<accession>A0A2G5D0Y2</accession>
<dbReference type="InterPro" id="IPR001487">
    <property type="entry name" value="Bromodomain"/>
</dbReference>
<sequence>MSLKVEGYYEVIKEPMDVFTMKKKLQQGTYTSLEQFEVCVLATLLIYYVNVHTIEVNWISMHFRGSIYSQKLTHNFAITYSMTFSFFFFFFLISTMRPLLSVYHQHLFKTTPEPWKKYLVIAPKHHGTNNIFFLIKLCNSIHTTANSKKSSSYILITCSQ</sequence>
<feature type="domain" description="Bromo" evidence="4">
    <location>
        <begin position="1"/>
        <end position="36"/>
    </location>
</feature>
<keyword evidence="1 2" id="KW-0103">Bromodomain</keyword>
<dbReference type="Gene3D" id="1.20.920.10">
    <property type="entry name" value="Bromodomain-like"/>
    <property type="match status" value="1"/>
</dbReference>